<proteinExistence type="predicted"/>
<sequence length="116" mass="13273">MTRDLPPLCLSRIRDKQAKNRRSLRIIRAIQGKLGGTLQQLEQQTAAGTKALDRIEKYQTLMELAHANILHLTERLAMVEVRLSHQQAQNHARVEHLEKRIYTLIGLGDGCEVDLR</sequence>
<gene>
    <name evidence="1" type="ORF">DO97_06275</name>
</gene>
<protein>
    <submittedName>
        <fullName evidence="1">Uncharacterized protein</fullName>
    </submittedName>
</protein>
<keyword evidence="2" id="KW-1185">Reference proteome</keyword>
<comment type="caution">
    <text evidence="1">The sequence shown here is derived from an EMBL/GenBank/DDBJ whole genome shotgun (WGS) entry which is preliminary data.</text>
</comment>
<evidence type="ECO:0000313" key="1">
    <source>
        <dbReference type="EMBL" id="KGF73940.1"/>
    </source>
</evidence>
<evidence type="ECO:0000313" key="2">
    <source>
        <dbReference type="Proteomes" id="UP000030170"/>
    </source>
</evidence>
<dbReference type="Proteomes" id="UP000030170">
    <property type="component" value="Unassembled WGS sequence"/>
</dbReference>
<reference evidence="1 2" key="1">
    <citation type="journal article" date="2014" name="Mol. Ecol.">
        <title>Evolution of Synechococcus.</title>
        <authorList>
            <person name="Dvorak P."/>
            <person name="Casamatta D."/>
            <person name="Hasler P."/>
            <person name="Poulickova A."/>
            <person name="Ondrej V."/>
            <person name="Sanges R."/>
        </authorList>
    </citation>
    <scope>NUCLEOTIDE SEQUENCE [LARGE SCALE GENOMIC DNA]</scope>
    <source>
        <strain evidence="1 2">CAUP A 1101</strain>
    </source>
</reference>
<accession>A0A098TNN0</accession>
<dbReference type="AlphaFoldDB" id="A0A098TNN0"/>
<organism evidence="1 2">
    <name type="scientific">Neosynechococcus sphagnicola sy1</name>
    <dbReference type="NCBI Taxonomy" id="1497020"/>
    <lineage>
        <taxon>Bacteria</taxon>
        <taxon>Bacillati</taxon>
        <taxon>Cyanobacteriota</taxon>
        <taxon>Cyanophyceae</taxon>
        <taxon>Neosynechococcales</taxon>
        <taxon>Neosynechococcaceae</taxon>
        <taxon>Neosynechococcus</taxon>
    </lineage>
</organism>
<dbReference type="RefSeq" id="WP_036530575.1">
    <property type="nucleotide sequence ID" value="NZ_JJML01000002.1"/>
</dbReference>
<dbReference type="EMBL" id="JJML01000002">
    <property type="protein sequence ID" value="KGF73940.1"/>
    <property type="molecule type" value="Genomic_DNA"/>
</dbReference>
<name>A0A098TNN0_9CYAN</name>